<organism evidence="3 4">
    <name type="scientific">Variovorax ureilyticus</name>
    <dbReference type="NCBI Taxonomy" id="1836198"/>
    <lineage>
        <taxon>Bacteria</taxon>
        <taxon>Pseudomonadati</taxon>
        <taxon>Pseudomonadota</taxon>
        <taxon>Betaproteobacteria</taxon>
        <taxon>Burkholderiales</taxon>
        <taxon>Comamonadaceae</taxon>
        <taxon>Variovorax</taxon>
    </lineage>
</organism>
<accession>A0ABU8VH02</accession>
<dbReference type="Pfam" id="PF18288">
    <property type="entry name" value="FAA_hydro_N_2"/>
    <property type="match status" value="1"/>
</dbReference>
<proteinExistence type="predicted"/>
<evidence type="ECO:0000313" key="4">
    <source>
        <dbReference type="Proteomes" id="UP001365846"/>
    </source>
</evidence>
<dbReference type="PANTHER" id="PTHR43211">
    <property type="entry name" value="FUMARYLACETOACETATE HYDROLASE"/>
    <property type="match status" value="1"/>
</dbReference>
<feature type="domain" description="Fumarylacetoacetase N-terminal" evidence="2">
    <location>
        <begin position="1"/>
        <end position="78"/>
    </location>
</feature>
<keyword evidence="3" id="KW-0378">Hydrolase</keyword>
<feature type="domain" description="Fumarylacetoacetase-like C-terminal" evidence="1">
    <location>
        <begin position="84"/>
        <end position="323"/>
    </location>
</feature>
<dbReference type="PANTHER" id="PTHR43211:SF1">
    <property type="entry name" value="BLL6422 PROTEIN"/>
    <property type="match status" value="1"/>
</dbReference>
<comment type="caution">
    <text evidence="3">The sequence shown here is derived from an EMBL/GenBank/DDBJ whole genome shotgun (WGS) entry which is preliminary data.</text>
</comment>
<dbReference type="RefSeq" id="WP_340358011.1">
    <property type="nucleotide sequence ID" value="NZ_JBBKZU010000007.1"/>
</dbReference>
<protein>
    <submittedName>
        <fullName evidence="3">Fumarylacetoacetate hydrolase family protein</fullName>
    </submittedName>
</protein>
<dbReference type="Proteomes" id="UP001365846">
    <property type="component" value="Unassembled WGS sequence"/>
</dbReference>
<reference evidence="3 4" key="1">
    <citation type="submission" date="2024-03" db="EMBL/GenBank/DDBJ databases">
        <title>Novel species of the genus Variovorax.</title>
        <authorList>
            <person name="Liu Q."/>
            <person name="Xin Y.-H."/>
        </authorList>
    </citation>
    <scope>NUCLEOTIDE SEQUENCE [LARGE SCALE GENOMIC DNA]</scope>
    <source>
        <strain evidence="3 4">KACC 18899</strain>
    </source>
</reference>
<dbReference type="InterPro" id="IPR011234">
    <property type="entry name" value="Fumarylacetoacetase-like_C"/>
</dbReference>
<sequence length="326" mass="35030">MKLASLKEGGRDGTLVVVSRDLSRGVRVPQIAATLQQAIEDWDRAAPALAEVYAALTRGDEPRSFAIDPQQLASPLPRAFQFLDGSVYLHHMEKARKARGADMPPNYKTDPLMYQGLSDRFIGPRDPMVVPDESLGLDYEAELAVVVGDVPMGTSAAQASGHIKLLMLLNDFTLRTITRTELPKGFGFMQAKPTSSFSPVAVTPEELGAAWDGEKLDLPILSSINGQPMGRANTARDMFFTYRALIAHAARTRSLSAGTIIGAGAVSNLDPETGYACLAEKRADEELAAGRATTPWLRFGDRVRIEMLDAGGASIFGAIDNAVAKA</sequence>
<evidence type="ECO:0000259" key="1">
    <source>
        <dbReference type="Pfam" id="PF01557"/>
    </source>
</evidence>
<dbReference type="EMBL" id="JBBKZU010000007">
    <property type="protein sequence ID" value="MEJ8812756.1"/>
    <property type="molecule type" value="Genomic_DNA"/>
</dbReference>
<dbReference type="Pfam" id="PF01557">
    <property type="entry name" value="FAA_hydrolase"/>
    <property type="match status" value="1"/>
</dbReference>
<dbReference type="InterPro" id="IPR036663">
    <property type="entry name" value="Fumarylacetoacetase_C_sf"/>
</dbReference>
<gene>
    <name evidence="3" type="ORF">WKW77_16840</name>
</gene>
<dbReference type="InterPro" id="IPR041072">
    <property type="entry name" value="FAA_hydro_N"/>
</dbReference>
<evidence type="ECO:0000313" key="3">
    <source>
        <dbReference type="EMBL" id="MEJ8812756.1"/>
    </source>
</evidence>
<name>A0ABU8VH02_9BURK</name>
<evidence type="ECO:0000259" key="2">
    <source>
        <dbReference type="Pfam" id="PF18288"/>
    </source>
</evidence>
<dbReference type="GO" id="GO:0016787">
    <property type="term" value="F:hydrolase activity"/>
    <property type="evidence" value="ECO:0007669"/>
    <property type="project" value="UniProtKB-KW"/>
</dbReference>
<dbReference type="Gene3D" id="3.90.850.10">
    <property type="entry name" value="Fumarylacetoacetase-like, C-terminal domain"/>
    <property type="match status" value="1"/>
</dbReference>
<dbReference type="SUPFAM" id="SSF56529">
    <property type="entry name" value="FAH"/>
    <property type="match status" value="1"/>
</dbReference>
<keyword evidence="4" id="KW-1185">Reference proteome</keyword>